<reference evidence="2" key="2">
    <citation type="journal article" date="2015" name="Fish Shellfish Immunol.">
        <title>Early steps in the European eel (Anguilla anguilla)-Vibrio vulnificus interaction in the gills: Role of the RtxA13 toxin.</title>
        <authorList>
            <person name="Callol A."/>
            <person name="Pajuelo D."/>
            <person name="Ebbesson L."/>
            <person name="Teles M."/>
            <person name="MacKenzie S."/>
            <person name="Amaro C."/>
        </authorList>
    </citation>
    <scope>NUCLEOTIDE SEQUENCE</scope>
</reference>
<reference evidence="2" key="1">
    <citation type="submission" date="2014-11" db="EMBL/GenBank/DDBJ databases">
        <authorList>
            <person name="Amaro Gonzalez C."/>
        </authorList>
    </citation>
    <scope>NUCLEOTIDE SEQUENCE</scope>
</reference>
<dbReference type="EMBL" id="GBXM01023111">
    <property type="protein sequence ID" value="JAH85466.1"/>
    <property type="molecule type" value="Transcribed_RNA"/>
</dbReference>
<feature type="transmembrane region" description="Helical" evidence="1">
    <location>
        <begin position="23"/>
        <end position="53"/>
    </location>
</feature>
<proteinExistence type="predicted"/>
<keyword evidence="1" id="KW-1133">Transmembrane helix</keyword>
<name>A0A0E9W582_ANGAN</name>
<keyword evidence="1" id="KW-0472">Membrane</keyword>
<dbReference type="AlphaFoldDB" id="A0A0E9W582"/>
<protein>
    <submittedName>
        <fullName evidence="2">Uncharacterized protein</fullName>
    </submittedName>
</protein>
<accession>A0A0E9W582</accession>
<evidence type="ECO:0000256" key="1">
    <source>
        <dbReference type="SAM" id="Phobius"/>
    </source>
</evidence>
<keyword evidence="1" id="KW-0812">Transmembrane</keyword>
<sequence>MDSTEPCQGSLPNPVSRYSGCFFLSWFSLSFALDLFITFIYFIIYLLSCWLMLCCSPVV</sequence>
<organism evidence="2">
    <name type="scientific">Anguilla anguilla</name>
    <name type="common">European freshwater eel</name>
    <name type="synonym">Muraena anguilla</name>
    <dbReference type="NCBI Taxonomy" id="7936"/>
    <lineage>
        <taxon>Eukaryota</taxon>
        <taxon>Metazoa</taxon>
        <taxon>Chordata</taxon>
        <taxon>Craniata</taxon>
        <taxon>Vertebrata</taxon>
        <taxon>Euteleostomi</taxon>
        <taxon>Actinopterygii</taxon>
        <taxon>Neopterygii</taxon>
        <taxon>Teleostei</taxon>
        <taxon>Anguilliformes</taxon>
        <taxon>Anguillidae</taxon>
        <taxon>Anguilla</taxon>
    </lineage>
</organism>
<evidence type="ECO:0000313" key="2">
    <source>
        <dbReference type="EMBL" id="JAH85466.1"/>
    </source>
</evidence>